<keyword evidence="8" id="KW-0479">Metal-binding</keyword>
<evidence type="ECO:0000256" key="11">
    <source>
        <dbReference type="ARBA" id="ARBA00022824"/>
    </source>
</evidence>
<feature type="transmembrane region" description="Helical" evidence="17">
    <location>
        <begin position="157"/>
        <end position="178"/>
    </location>
</feature>
<comment type="catalytic activity">
    <reaction evidence="1">
        <text>S-ubiquitinyl-[E2 ubiquitin-conjugating enzyme]-L-cysteine + [acceptor protein]-L-lysine = [E2 ubiquitin-conjugating enzyme]-L-cysteine + N(6)-ubiquitinyl-[acceptor protein]-L-lysine.</text>
        <dbReference type="EC" id="2.3.2.27"/>
    </reaction>
</comment>
<keyword evidence="10" id="KW-0833">Ubl conjugation pathway</keyword>
<feature type="region of interest" description="Disordered" evidence="16">
    <location>
        <begin position="567"/>
        <end position="596"/>
    </location>
</feature>
<keyword evidence="9 15" id="KW-0863">Zinc-finger</keyword>
<feature type="region of interest" description="Disordered" evidence="16">
    <location>
        <begin position="428"/>
        <end position="458"/>
    </location>
</feature>
<keyword evidence="6" id="KW-0808">Transferase</keyword>
<organism evidence="19 20">
    <name type="scientific">Tilletiopsis washingtonensis</name>
    <dbReference type="NCBI Taxonomy" id="58919"/>
    <lineage>
        <taxon>Eukaryota</taxon>
        <taxon>Fungi</taxon>
        <taxon>Dikarya</taxon>
        <taxon>Basidiomycota</taxon>
        <taxon>Ustilaginomycotina</taxon>
        <taxon>Exobasidiomycetes</taxon>
        <taxon>Entylomatales</taxon>
        <taxon>Entylomatales incertae sedis</taxon>
        <taxon>Tilletiopsis</taxon>
    </lineage>
</organism>
<comment type="pathway">
    <text evidence="3">Protein modification; protein ubiquitination.</text>
</comment>
<evidence type="ECO:0000256" key="7">
    <source>
        <dbReference type="ARBA" id="ARBA00022692"/>
    </source>
</evidence>
<comment type="subcellular location">
    <subcellularLocation>
        <location evidence="2">Endoplasmic reticulum membrane</location>
        <topology evidence="2">Multi-pass membrane protein</topology>
    </subcellularLocation>
</comment>
<evidence type="ECO:0000256" key="10">
    <source>
        <dbReference type="ARBA" id="ARBA00022786"/>
    </source>
</evidence>
<comment type="similarity">
    <text evidence="4">Belongs to the HRD1 family.</text>
</comment>
<dbReference type="OrthoDB" id="7759664at2759"/>
<dbReference type="PANTHER" id="PTHR22763">
    <property type="entry name" value="RING ZINC FINGER PROTEIN"/>
    <property type="match status" value="1"/>
</dbReference>
<dbReference type="GO" id="GO:0005789">
    <property type="term" value="C:endoplasmic reticulum membrane"/>
    <property type="evidence" value="ECO:0007669"/>
    <property type="project" value="UniProtKB-SubCell"/>
</dbReference>
<name>A0A316ZFX9_9BASI</name>
<dbReference type="PROSITE" id="PS50089">
    <property type="entry name" value="ZF_RING_2"/>
    <property type="match status" value="1"/>
</dbReference>
<dbReference type="GO" id="GO:0043161">
    <property type="term" value="P:proteasome-mediated ubiquitin-dependent protein catabolic process"/>
    <property type="evidence" value="ECO:0007669"/>
    <property type="project" value="TreeGrafter"/>
</dbReference>
<feature type="transmembrane region" description="Helical" evidence="17">
    <location>
        <begin position="114"/>
        <end position="132"/>
    </location>
</feature>
<reference evidence="19 20" key="1">
    <citation type="journal article" date="2018" name="Mol. Biol. Evol.">
        <title>Broad Genomic Sampling Reveals a Smut Pathogenic Ancestry of the Fungal Clade Ustilaginomycotina.</title>
        <authorList>
            <person name="Kijpornyongpan T."/>
            <person name="Mondo S.J."/>
            <person name="Barry K."/>
            <person name="Sandor L."/>
            <person name="Lee J."/>
            <person name="Lipzen A."/>
            <person name="Pangilinan J."/>
            <person name="LaButti K."/>
            <person name="Hainaut M."/>
            <person name="Henrissat B."/>
            <person name="Grigoriev I.V."/>
            <person name="Spatafora J.W."/>
            <person name="Aime M.C."/>
        </authorList>
    </citation>
    <scope>NUCLEOTIDE SEQUENCE [LARGE SCALE GENOMIC DNA]</scope>
    <source>
        <strain evidence="19 20">MCA 4186</strain>
    </source>
</reference>
<evidence type="ECO:0000256" key="14">
    <source>
        <dbReference type="ARBA" id="ARBA00023136"/>
    </source>
</evidence>
<dbReference type="GO" id="GO:0036503">
    <property type="term" value="P:ERAD pathway"/>
    <property type="evidence" value="ECO:0007669"/>
    <property type="project" value="TreeGrafter"/>
</dbReference>
<dbReference type="CDD" id="cd16479">
    <property type="entry name" value="RING-H2_synoviolin"/>
    <property type="match status" value="1"/>
</dbReference>
<protein>
    <recommendedName>
        <fullName evidence="5">RING-type E3 ubiquitin transferase</fullName>
        <ecNumber evidence="5">2.3.2.27</ecNumber>
    </recommendedName>
</protein>
<dbReference type="GO" id="GO:0016567">
    <property type="term" value="P:protein ubiquitination"/>
    <property type="evidence" value="ECO:0007669"/>
    <property type="project" value="UniProtKB-UniPathway"/>
</dbReference>
<evidence type="ECO:0000256" key="2">
    <source>
        <dbReference type="ARBA" id="ARBA00004477"/>
    </source>
</evidence>
<dbReference type="GO" id="GO:0061630">
    <property type="term" value="F:ubiquitin protein ligase activity"/>
    <property type="evidence" value="ECO:0007669"/>
    <property type="project" value="UniProtKB-EC"/>
</dbReference>
<evidence type="ECO:0000256" key="15">
    <source>
        <dbReference type="PROSITE-ProRule" id="PRU00175"/>
    </source>
</evidence>
<feature type="compositionally biased region" description="Low complexity" evidence="16">
    <location>
        <begin position="518"/>
        <end position="534"/>
    </location>
</feature>
<dbReference type="EMBL" id="KZ819284">
    <property type="protein sequence ID" value="PWO00651.1"/>
    <property type="molecule type" value="Genomic_DNA"/>
</dbReference>
<feature type="region of interest" description="Disordered" evidence="16">
    <location>
        <begin position="372"/>
        <end position="413"/>
    </location>
</feature>
<feature type="compositionally biased region" description="Low complexity" evidence="16">
    <location>
        <begin position="435"/>
        <end position="455"/>
    </location>
</feature>
<keyword evidence="14 17" id="KW-0472">Membrane</keyword>
<dbReference type="AlphaFoldDB" id="A0A316ZFX9"/>
<dbReference type="PANTHER" id="PTHR22763:SF184">
    <property type="entry name" value="E3 UBIQUITIN-PROTEIN LIGASE SYNOVIOLIN"/>
    <property type="match status" value="1"/>
</dbReference>
<dbReference type="InterPro" id="IPR001841">
    <property type="entry name" value="Znf_RING"/>
</dbReference>
<proteinExistence type="inferred from homology"/>
<evidence type="ECO:0000256" key="6">
    <source>
        <dbReference type="ARBA" id="ARBA00022679"/>
    </source>
</evidence>
<feature type="compositionally biased region" description="Low complexity" evidence="16">
    <location>
        <begin position="572"/>
        <end position="596"/>
    </location>
</feature>
<dbReference type="Pfam" id="PF25563">
    <property type="entry name" value="TPR_SYVN1_N"/>
    <property type="match status" value="1"/>
</dbReference>
<evidence type="ECO:0000256" key="1">
    <source>
        <dbReference type="ARBA" id="ARBA00000900"/>
    </source>
</evidence>
<accession>A0A316ZFX9</accession>
<feature type="compositionally biased region" description="Basic and acidic residues" evidence="16">
    <location>
        <begin position="717"/>
        <end position="730"/>
    </location>
</feature>
<feature type="transmembrane region" description="Helical" evidence="17">
    <location>
        <begin position="42"/>
        <end position="70"/>
    </location>
</feature>
<evidence type="ECO:0000256" key="13">
    <source>
        <dbReference type="ARBA" id="ARBA00022989"/>
    </source>
</evidence>
<dbReference type="GO" id="GO:0008270">
    <property type="term" value="F:zinc ion binding"/>
    <property type="evidence" value="ECO:0007669"/>
    <property type="project" value="UniProtKB-KW"/>
</dbReference>
<dbReference type="RefSeq" id="XP_025600929.1">
    <property type="nucleotide sequence ID" value="XM_025741385.1"/>
</dbReference>
<keyword evidence="7 17" id="KW-0812">Transmembrane</keyword>
<dbReference type="InterPro" id="IPR013083">
    <property type="entry name" value="Znf_RING/FYVE/PHD"/>
</dbReference>
<feature type="transmembrane region" description="Helical" evidence="17">
    <location>
        <begin position="225"/>
        <end position="255"/>
    </location>
</feature>
<dbReference type="GeneID" id="37268929"/>
<feature type="transmembrane region" description="Helical" evidence="17">
    <location>
        <begin position="185"/>
        <end position="205"/>
    </location>
</feature>
<feature type="compositionally biased region" description="Pro residues" evidence="16">
    <location>
        <begin position="377"/>
        <end position="396"/>
    </location>
</feature>
<gene>
    <name evidence="19" type="ORF">FA09DRAFT_327384</name>
</gene>
<evidence type="ECO:0000313" key="19">
    <source>
        <dbReference type="EMBL" id="PWO00651.1"/>
    </source>
</evidence>
<dbReference type="InterPro" id="IPR050731">
    <property type="entry name" value="HRD1_E3_ubiq-ligases"/>
</dbReference>
<evidence type="ECO:0000256" key="17">
    <source>
        <dbReference type="SAM" id="Phobius"/>
    </source>
</evidence>
<dbReference type="SMART" id="SM00184">
    <property type="entry name" value="RING"/>
    <property type="match status" value="1"/>
</dbReference>
<evidence type="ECO:0000313" key="20">
    <source>
        <dbReference type="Proteomes" id="UP000245946"/>
    </source>
</evidence>
<keyword evidence="20" id="KW-1185">Reference proteome</keyword>
<evidence type="ECO:0000256" key="16">
    <source>
        <dbReference type="SAM" id="MobiDB-lite"/>
    </source>
</evidence>
<dbReference type="SUPFAM" id="SSF57850">
    <property type="entry name" value="RING/U-box"/>
    <property type="match status" value="1"/>
</dbReference>
<feature type="region of interest" description="Disordered" evidence="16">
    <location>
        <begin position="710"/>
        <end position="751"/>
    </location>
</feature>
<sequence>MPAPAAAAASALTGRRIALYGAVSSGAAAAVVVAALHRRPNFYSAAVLLARSNGCMLVLLNWAVFLTLLFGKACQKAFFGPLRAVEIEHLYERSWYAVTESLIAMTIFRDSFDAWFILMFGTLLFLKVFHWLSSDRVEWMEQAPTIPLSFHVRMNCLFWTLLCVDVSLVIFAVEVILLQRERVGVMIIFASEFMILTAQLLSTMAKYAINTYDVRQQEPWEAKSMWIFAVDVITDFLKLTTYLTFFFLILTYYGFPLNMVRDVFFTARSFLSRIQHFFRYRAATRNMERRFPDATAQELDSGDGTCIICREEMMVRGAADAAARDAAAEAPAAPAPAGPNETPKKLPCGHIFHFHCLRSWLERQQSCPTCRRTVFDQPPPPPPPPPRAAAPPPQPAAVPAAPAAGGNAGDQGHLHPAIRAFVQDYANRNAPPPAAAQAAERPGAAQATAPSAARAGIFDARDTPTELRRAIAASFLRGAGEGAGAAAQAPNMWQLPSTSGRDTRRAPPPPWTFGVPYASAPAGESSGAAEAPAGVQPTHEQDTAPGDSSDPLDAREAARRAALRRFGLESDAGPSRAAPAPAPAAGPSSQVPSAPHASLAAPHLVPLFDPALIPAYADEYEARLPHPLLTPSSAAMDGPLGVGLAANGHLAGPSGGVQLLDELSPEQLRELSRGTRRGLEERLRLLGRVQGTLWTAVDELTRALSVMPEDGIDNAGDIERGSAQRKDKAPAEGVNAVAPADPDAAEAETQM</sequence>
<keyword evidence="12" id="KW-0862">Zinc</keyword>
<feature type="region of interest" description="Disordered" evidence="16">
    <location>
        <begin position="483"/>
        <end position="554"/>
    </location>
</feature>
<dbReference type="STRING" id="58919.A0A316ZFX9"/>
<evidence type="ECO:0000256" key="12">
    <source>
        <dbReference type="ARBA" id="ARBA00022833"/>
    </source>
</evidence>
<dbReference type="Gene3D" id="3.30.40.10">
    <property type="entry name" value="Zinc/RING finger domain, C3HC4 (zinc finger)"/>
    <property type="match status" value="1"/>
</dbReference>
<dbReference type="InterPro" id="IPR057992">
    <property type="entry name" value="TPR_SYVN1_N"/>
</dbReference>
<feature type="domain" description="RING-type" evidence="18">
    <location>
        <begin position="306"/>
        <end position="371"/>
    </location>
</feature>
<keyword evidence="11" id="KW-0256">Endoplasmic reticulum</keyword>
<dbReference type="InterPro" id="IPR024766">
    <property type="entry name" value="Znf_RING_H2"/>
</dbReference>
<evidence type="ECO:0000256" key="9">
    <source>
        <dbReference type="ARBA" id="ARBA00022771"/>
    </source>
</evidence>
<dbReference type="Pfam" id="PF12678">
    <property type="entry name" value="zf-rbx1"/>
    <property type="match status" value="1"/>
</dbReference>
<dbReference type="Proteomes" id="UP000245946">
    <property type="component" value="Unassembled WGS sequence"/>
</dbReference>
<evidence type="ECO:0000256" key="4">
    <source>
        <dbReference type="ARBA" id="ARBA00010089"/>
    </source>
</evidence>
<evidence type="ECO:0000256" key="8">
    <source>
        <dbReference type="ARBA" id="ARBA00022723"/>
    </source>
</evidence>
<feature type="transmembrane region" description="Helical" evidence="17">
    <location>
        <begin position="17"/>
        <end position="36"/>
    </location>
</feature>
<evidence type="ECO:0000259" key="18">
    <source>
        <dbReference type="PROSITE" id="PS50089"/>
    </source>
</evidence>
<evidence type="ECO:0000256" key="3">
    <source>
        <dbReference type="ARBA" id="ARBA00004906"/>
    </source>
</evidence>
<dbReference type="UniPathway" id="UPA00143"/>
<dbReference type="EC" id="2.3.2.27" evidence="5"/>
<dbReference type="InterPro" id="IPR058051">
    <property type="entry name" value="Znf_RING_synoviolin"/>
</dbReference>
<keyword evidence="13 17" id="KW-1133">Transmembrane helix</keyword>
<evidence type="ECO:0000256" key="5">
    <source>
        <dbReference type="ARBA" id="ARBA00012483"/>
    </source>
</evidence>